<organism evidence="9 10">
    <name type="scientific">Longispora fulva</name>
    <dbReference type="NCBI Taxonomy" id="619741"/>
    <lineage>
        <taxon>Bacteria</taxon>
        <taxon>Bacillati</taxon>
        <taxon>Actinomycetota</taxon>
        <taxon>Actinomycetes</taxon>
        <taxon>Micromonosporales</taxon>
        <taxon>Micromonosporaceae</taxon>
        <taxon>Longispora</taxon>
    </lineage>
</organism>
<accession>A0A8J7GDG3</accession>
<dbReference type="GO" id="GO:0005524">
    <property type="term" value="F:ATP binding"/>
    <property type="evidence" value="ECO:0007669"/>
    <property type="project" value="UniProtKB-KW"/>
</dbReference>
<dbReference type="PANTHER" id="PTHR45866">
    <property type="entry name" value="DNA GYRASE/TOPOISOMERASE SUBUNIT B"/>
    <property type="match status" value="1"/>
</dbReference>
<dbReference type="RefSeq" id="WP_197001679.1">
    <property type="nucleotide sequence ID" value="NZ_BONS01000028.1"/>
</dbReference>
<keyword evidence="10" id="KW-1185">Reference proteome</keyword>
<keyword evidence="6" id="KW-0799">Topoisomerase</keyword>
<dbReference type="EMBL" id="JADOUF010000001">
    <property type="protein sequence ID" value="MBG6134437.1"/>
    <property type="molecule type" value="Genomic_DNA"/>
</dbReference>
<evidence type="ECO:0000313" key="10">
    <source>
        <dbReference type="Proteomes" id="UP000622552"/>
    </source>
</evidence>
<comment type="caution">
    <text evidence="9">The sequence shown here is derived from an EMBL/GenBank/DDBJ whole genome shotgun (WGS) entry which is preliminary data.</text>
</comment>
<dbReference type="GO" id="GO:0003677">
    <property type="term" value="F:DNA binding"/>
    <property type="evidence" value="ECO:0007669"/>
    <property type="project" value="UniProtKB-KW"/>
</dbReference>
<dbReference type="SUPFAM" id="SSF55874">
    <property type="entry name" value="ATPase domain of HSP90 chaperone/DNA topoisomerase II/histidine kinase"/>
    <property type="match status" value="1"/>
</dbReference>
<dbReference type="Gene3D" id="3.30.565.10">
    <property type="entry name" value="Histidine kinase-like ATPase, C-terminal domain"/>
    <property type="match status" value="1"/>
</dbReference>
<dbReference type="InterPro" id="IPR036890">
    <property type="entry name" value="HATPase_C_sf"/>
</dbReference>
<proteinExistence type="inferred from homology"/>
<evidence type="ECO:0000256" key="2">
    <source>
        <dbReference type="ARBA" id="ARBA00010708"/>
    </source>
</evidence>
<dbReference type="EC" id="5.6.2.2" evidence="3"/>
<keyword evidence="4" id="KW-0547">Nucleotide-binding</keyword>
<evidence type="ECO:0000256" key="6">
    <source>
        <dbReference type="ARBA" id="ARBA00023029"/>
    </source>
</evidence>
<dbReference type="AlphaFoldDB" id="A0A8J7GDG3"/>
<evidence type="ECO:0000256" key="8">
    <source>
        <dbReference type="ARBA" id="ARBA00023235"/>
    </source>
</evidence>
<comment type="similarity">
    <text evidence="2">Belongs to the type II topoisomerase GyrB family.</text>
</comment>
<gene>
    <name evidence="9" type="ORF">IW245_000631</name>
</gene>
<evidence type="ECO:0000256" key="5">
    <source>
        <dbReference type="ARBA" id="ARBA00022840"/>
    </source>
</evidence>
<keyword evidence="7" id="KW-0238">DNA-binding</keyword>
<comment type="catalytic activity">
    <reaction evidence="1">
        <text>ATP-dependent breakage, passage and rejoining of double-stranded DNA.</text>
        <dbReference type="EC" id="5.6.2.2"/>
    </reaction>
</comment>
<evidence type="ECO:0000256" key="3">
    <source>
        <dbReference type="ARBA" id="ARBA00012895"/>
    </source>
</evidence>
<sequence length="209" mass="22837">MDDAKMPWRNTTHDWASTVDGEHLAEVRQQPATFAPGGIAHLILEVVAYAADEAENTTAGRCVVTLHDDGSVSVADNGRGTDTRHDEQGRPIKKPVMATKDLRYFDFPDAQQLPDTHPRRGMSVVAALSEWLVHTNHCRDGAWTQRYEHGIPVTDLIPVPHAGTTGTTVRLLLDAALGTSATVSAPELVQLTHTAWPHLTIELADERTT</sequence>
<name>A0A8J7GDG3_9ACTN</name>
<evidence type="ECO:0000256" key="7">
    <source>
        <dbReference type="ARBA" id="ARBA00023125"/>
    </source>
</evidence>
<evidence type="ECO:0000256" key="4">
    <source>
        <dbReference type="ARBA" id="ARBA00022741"/>
    </source>
</evidence>
<dbReference type="PANTHER" id="PTHR45866:SF1">
    <property type="entry name" value="DNA GYRASE SUBUNIT B, MITOCHONDRIAL"/>
    <property type="match status" value="1"/>
</dbReference>
<keyword evidence="8 9" id="KW-0413">Isomerase</keyword>
<keyword evidence="5" id="KW-0067">ATP-binding</keyword>
<reference evidence="9" key="1">
    <citation type="submission" date="2020-11" db="EMBL/GenBank/DDBJ databases">
        <title>Sequencing the genomes of 1000 actinobacteria strains.</title>
        <authorList>
            <person name="Klenk H.-P."/>
        </authorList>
    </citation>
    <scope>NUCLEOTIDE SEQUENCE</scope>
    <source>
        <strain evidence="9">DSM 45356</strain>
    </source>
</reference>
<dbReference type="Proteomes" id="UP000622552">
    <property type="component" value="Unassembled WGS sequence"/>
</dbReference>
<protein>
    <recommendedName>
        <fullName evidence="3">DNA topoisomerase (ATP-hydrolyzing)</fullName>
        <ecNumber evidence="3">5.6.2.2</ecNumber>
    </recommendedName>
</protein>
<dbReference type="GO" id="GO:0003918">
    <property type="term" value="F:DNA topoisomerase type II (double strand cut, ATP-hydrolyzing) activity"/>
    <property type="evidence" value="ECO:0007669"/>
    <property type="project" value="UniProtKB-EC"/>
</dbReference>
<evidence type="ECO:0000256" key="1">
    <source>
        <dbReference type="ARBA" id="ARBA00000185"/>
    </source>
</evidence>
<evidence type="ECO:0000313" key="9">
    <source>
        <dbReference type="EMBL" id="MBG6134437.1"/>
    </source>
</evidence>